<dbReference type="Proteomes" id="UP000077202">
    <property type="component" value="Unassembled WGS sequence"/>
</dbReference>
<evidence type="ECO:0000256" key="5">
    <source>
        <dbReference type="ARBA" id="ARBA00022737"/>
    </source>
</evidence>
<dbReference type="Gene3D" id="3.40.50.300">
    <property type="entry name" value="P-loop containing nucleotide triphosphate hydrolases"/>
    <property type="match status" value="2"/>
</dbReference>
<evidence type="ECO:0000256" key="6">
    <source>
        <dbReference type="ARBA" id="ARBA00022741"/>
    </source>
</evidence>
<dbReference type="CDD" id="cd03244">
    <property type="entry name" value="ABCC_MRP_domain2"/>
    <property type="match status" value="1"/>
</dbReference>
<name>A0A176WQK8_MARPO</name>
<evidence type="ECO:0000313" key="14">
    <source>
        <dbReference type="EMBL" id="OAE35389.1"/>
    </source>
</evidence>
<dbReference type="Pfam" id="PF00664">
    <property type="entry name" value="ABC_membrane"/>
    <property type="match status" value="2"/>
</dbReference>
<keyword evidence="9 11" id="KW-0472">Membrane</keyword>
<accession>A0A176WQK8</accession>
<evidence type="ECO:0000256" key="10">
    <source>
        <dbReference type="SAM" id="MobiDB-lite"/>
    </source>
</evidence>
<dbReference type="InterPro" id="IPR044746">
    <property type="entry name" value="ABCC_6TM_D1"/>
</dbReference>
<dbReference type="PROSITE" id="PS00211">
    <property type="entry name" value="ABC_TRANSPORTER_1"/>
    <property type="match status" value="2"/>
</dbReference>
<dbReference type="InterPro" id="IPR027417">
    <property type="entry name" value="P-loop_NTPase"/>
</dbReference>
<gene>
    <name evidence="14" type="ORF">AXG93_2587s1040</name>
</gene>
<dbReference type="FunFam" id="3.40.50.300:FF:000074">
    <property type="entry name" value="Multidrug resistance-associated protein 5 isoform 1"/>
    <property type="match status" value="1"/>
</dbReference>
<evidence type="ECO:0000256" key="8">
    <source>
        <dbReference type="ARBA" id="ARBA00022989"/>
    </source>
</evidence>
<keyword evidence="3" id="KW-0813">Transport</keyword>
<comment type="similarity">
    <text evidence="2">Belongs to the ABC transporter superfamily. ABCC family. Conjugate transporter (TC 3.A.1.208) subfamily.</text>
</comment>
<evidence type="ECO:0000256" key="11">
    <source>
        <dbReference type="SAM" id="Phobius"/>
    </source>
</evidence>
<dbReference type="Gene3D" id="1.20.1560.10">
    <property type="entry name" value="ABC transporter type 1, transmembrane domain"/>
    <property type="match status" value="3"/>
</dbReference>
<evidence type="ECO:0000256" key="3">
    <source>
        <dbReference type="ARBA" id="ARBA00022448"/>
    </source>
</evidence>
<keyword evidence="7" id="KW-0067">ATP-binding</keyword>
<reference evidence="14" key="1">
    <citation type="submission" date="2016-03" db="EMBL/GenBank/DDBJ databases">
        <title>Mechanisms controlling the formation of the plant cell surface in tip-growing cells are functionally conserved among land plants.</title>
        <authorList>
            <person name="Honkanen S."/>
            <person name="Jones V.A."/>
            <person name="Morieri G."/>
            <person name="Champion C."/>
            <person name="Hetherington A.J."/>
            <person name="Kelly S."/>
            <person name="Saint-Marcoux D."/>
            <person name="Proust H."/>
            <person name="Prescott H."/>
            <person name="Dolan L."/>
        </authorList>
    </citation>
    <scope>NUCLEOTIDE SEQUENCE [LARGE SCALE GENOMIC DNA]</scope>
    <source>
        <tissue evidence="14">Whole gametophyte</tissue>
    </source>
</reference>
<evidence type="ECO:0000256" key="9">
    <source>
        <dbReference type="ARBA" id="ARBA00023136"/>
    </source>
</evidence>
<feature type="compositionally biased region" description="Basic and acidic residues" evidence="10">
    <location>
        <begin position="24"/>
        <end position="41"/>
    </location>
</feature>
<keyword evidence="4 11" id="KW-0812">Transmembrane</keyword>
<dbReference type="InterPro" id="IPR050173">
    <property type="entry name" value="ABC_transporter_C-like"/>
</dbReference>
<dbReference type="InterPro" id="IPR003593">
    <property type="entry name" value="AAA+_ATPase"/>
</dbReference>
<organism evidence="14 15">
    <name type="scientific">Marchantia polymorpha subsp. ruderalis</name>
    <dbReference type="NCBI Taxonomy" id="1480154"/>
    <lineage>
        <taxon>Eukaryota</taxon>
        <taxon>Viridiplantae</taxon>
        <taxon>Streptophyta</taxon>
        <taxon>Embryophyta</taxon>
        <taxon>Marchantiophyta</taxon>
        <taxon>Marchantiopsida</taxon>
        <taxon>Marchantiidae</taxon>
        <taxon>Marchantiales</taxon>
        <taxon>Marchantiaceae</taxon>
        <taxon>Marchantia</taxon>
    </lineage>
</organism>
<feature type="transmembrane region" description="Helical" evidence="11">
    <location>
        <begin position="195"/>
        <end position="215"/>
    </location>
</feature>
<dbReference type="GO" id="GO:0005524">
    <property type="term" value="F:ATP binding"/>
    <property type="evidence" value="ECO:0007669"/>
    <property type="project" value="UniProtKB-KW"/>
</dbReference>
<dbReference type="PROSITE" id="PS50893">
    <property type="entry name" value="ABC_TRANSPORTER_2"/>
    <property type="match status" value="2"/>
</dbReference>
<protein>
    <submittedName>
        <fullName evidence="14">Uncharacterized protein</fullName>
    </submittedName>
</protein>
<sequence>MSPRSPENRSAKEHAFEEEDEERYVDHEASQDDLITDKYVKETVSAEEPMPSETSPRPPSPFEGFLEEVPDTQSSFPAKIVTARAFEDRLFIIDKRDEAFIDENEVREFKDSEISPHDRSSQESKVPDPTGKIDSAVQVQVLAFEAIESEEKSNSPDISITVENLVQGILAEIAYSCVPPAVINPTSVYSTNISYPSYGFDVLAFLILELLAYSCMLGGHRFGYYTAAAFLVVPTVRSLTDNTIMQIMFRLGMNVDTEKVNGASPFLQTTWSAIVQVIGNIALLLYYMGWSAMVGIGLLLLTIPMQGKVVQNMMLIQKVILKNTGRRVKVVNEVLQGIRVVKAYAWEEPFNATINGVRALELKSMRRRVFLRALQTCLMLATPVLIMVVSFSIYAGVQKKDMTAATVFTCLSLFNSLRQPLMMYPFVINGVISGYVSLNRLSRFMQSEEMHPIPRGPITGDKPVLHMENSTFQWVSGSIGGFGRPSPDAYSPVMEDESKDTTSVGTSKSGVYQKKLDPEVTPRPEKFSLRNISLTVNRGQLVAIVGPVGSGKSSLAAAFLGEMQQISGENFTANGTLAYCAQQAWIMNASLKDNILFGLEYDEGRYRAVLSACALDQVNVPFQQSMSLRFPNPVPAFRTSTYLDLVNLPDGDQTEIGERGINLSGGQKQRVSLARAVYADMDVYLLDDPLSAVDAHVGAHLFSKCITGFLSDKTRIFITNQLQYVPSVDHIMVLEEGAVAEQGAFEDLVLQDGEFSRLMKESGIQKGEEETEEETSDTMSPLCWGGGERKRIFGILKFKTAKLMPIFIQTLRRTKYRARASTYSGKVFKNYWTEASWIMPLFVLALYCAVQCVDAFNRYWLAYWTNNHFRQSTAFYLGIYAALGVFFAGLLYSRMLSQLMLGLWTAKKLHESVLDSIMHAPMSFFDTTPVGRILNRFSADQQTVDETLPFSWVSFLNILFQVYRRTARELKRLGSLSISPVYQQFTETLNGLATIRAYQQEDRFMEMCAGKLNVTNRAYMLLQSCNRWLSVRLEFMGNLMVFAAALLAVSKKGTLYAGYAGISIDYAMQITASLNMLVALPSGQRQAGDIETHKQFRPDLGPITPSQITPPQDWPTEGAIEFETLEMRYRPGLPLVLKGVSMSINGGEVVGVVGRTGSGKSSLMLCLFRLVEPASGRIKIDGIDIGNITLKNLRSRLSIIPQEPILFSGTVRTNIDPFSAHSDDEIWKVLERSHLKDKVGLSPNTSPKRVTELPGKLDADVAEYGENFSVGERQLLCLARVLLRSCKILIMDEATSSVDFETDKLIQGTIRTHLRGTTMLIIAHRINTVIDASRVLVLSQGKVVEYDTPAALLDRPQGIFSTLVQVNHFTFSSATCFFSHFKDYQEAKYHST</sequence>
<dbReference type="InterPro" id="IPR036640">
    <property type="entry name" value="ABC1_TM_sf"/>
</dbReference>
<evidence type="ECO:0000313" key="15">
    <source>
        <dbReference type="Proteomes" id="UP000077202"/>
    </source>
</evidence>
<feature type="transmembrane region" description="Helical" evidence="11">
    <location>
        <begin position="873"/>
        <end position="892"/>
    </location>
</feature>
<dbReference type="InterPro" id="IPR003439">
    <property type="entry name" value="ABC_transporter-like_ATP-bd"/>
</dbReference>
<dbReference type="CDD" id="cd03250">
    <property type="entry name" value="ABCC_MRP_domain1"/>
    <property type="match status" value="1"/>
</dbReference>
<evidence type="ECO:0000256" key="4">
    <source>
        <dbReference type="ARBA" id="ARBA00022692"/>
    </source>
</evidence>
<feature type="compositionally biased region" description="Basic and acidic residues" evidence="10">
    <location>
        <begin position="1"/>
        <end position="15"/>
    </location>
</feature>
<feature type="transmembrane region" description="Helical" evidence="11">
    <location>
        <begin position="369"/>
        <end position="394"/>
    </location>
</feature>
<dbReference type="SUPFAM" id="SSF52540">
    <property type="entry name" value="P-loop containing nucleoside triphosphate hydrolases"/>
    <property type="match status" value="2"/>
</dbReference>
<comment type="caution">
    <text evidence="14">The sequence shown here is derived from an EMBL/GenBank/DDBJ whole genome shotgun (WGS) entry which is preliminary data.</text>
</comment>
<keyword evidence="5" id="KW-0677">Repeat</keyword>
<feature type="region of interest" description="Disordered" evidence="10">
    <location>
        <begin position="1"/>
        <end position="68"/>
    </location>
</feature>
<feature type="domain" description="ABC transporter" evidence="12">
    <location>
        <begin position="511"/>
        <end position="761"/>
    </location>
</feature>
<dbReference type="SMART" id="SM00382">
    <property type="entry name" value="AAA"/>
    <property type="match status" value="2"/>
</dbReference>
<evidence type="ECO:0000256" key="2">
    <source>
        <dbReference type="ARBA" id="ARBA00009726"/>
    </source>
</evidence>
<feature type="domain" description="ABC transporter" evidence="12">
    <location>
        <begin position="1120"/>
        <end position="1365"/>
    </location>
</feature>
<keyword evidence="6" id="KW-0547">Nucleotide-binding</keyword>
<dbReference type="SUPFAM" id="SSF90123">
    <property type="entry name" value="ABC transporter transmembrane region"/>
    <property type="match status" value="2"/>
</dbReference>
<feature type="domain" description="ABC transmembrane type-1" evidence="13">
    <location>
        <begin position="841"/>
        <end position="1080"/>
    </location>
</feature>
<feature type="compositionally biased region" description="Basic and acidic residues" evidence="10">
    <location>
        <begin position="109"/>
        <end position="126"/>
    </location>
</feature>
<keyword evidence="8 11" id="KW-1133">Transmembrane helix</keyword>
<dbReference type="GO" id="GO:0016887">
    <property type="term" value="F:ATP hydrolysis activity"/>
    <property type="evidence" value="ECO:0007669"/>
    <property type="project" value="InterPro"/>
</dbReference>
<keyword evidence="15" id="KW-1185">Reference proteome</keyword>
<dbReference type="InterPro" id="IPR017871">
    <property type="entry name" value="ABC_transporter-like_CS"/>
</dbReference>
<evidence type="ECO:0000259" key="13">
    <source>
        <dbReference type="PROSITE" id="PS50929"/>
    </source>
</evidence>
<proteinExistence type="inferred from homology"/>
<dbReference type="InterPro" id="IPR011527">
    <property type="entry name" value="ABC1_TM_dom"/>
</dbReference>
<dbReference type="GO" id="GO:0140359">
    <property type="term" value="F:ABC-type transporter activity"/>
    <property type="evidence" value="ECO:0007669"/>
    <property type="project" value="InterPro"/>
</dbReference>
<dbReference type="CDD" id="cd18579">
    <property type="entry name" value="ABC_6TM_ABCC_D1"/>
    <property type="match status" value="1"/>
</dbReference>
<dbReference type="PANTHER" id="PTHR24223">
    <property type="entry name" value="ATP-BINDING CASSETTE SUB-FAMILY C"/>
    <property type="match status" value="1"/>
</dbReference>
<dbReference type="EMBL" id="LVLJ01000172">
    <property type="protein sequence ID" value="OAE35389.1"/>
    <property type="molecule type" value="Genomic_DNA"/>
</dbReference>
<dbReference type="GO" id="GO:0005774">
    <property type="term" value="C:vacuolar membrane"/>
    <property type="evidence" value="ECO:0007669"/>
    <property type="project" value="UniProtKB-SubCell"/>
</dbReference>
<feature type="transmembrane region" description="Helical" evidence="11">
    <location>
        <begin position="281"/>
        <end position="303"/>
    </location>
</feature>
<evidence type="ECO:0000259" key="12">
    <source>
        <dbReference type="PROSITE" id="PS50893"/>
    </source>
</evidence>
<evidence type="ECO:0000256" key="7">
    <source>
        <dbReference type="ARBA" id="ARBA00022840"/>
    </source>
</evidence>
<dbReference type="Pfam" id="PF00005">
    <property type="entry name" value="ABC_tran"/>
    <property type="match status" value="2"/>
</dbReference>
<feature type="region of interest" description="Disordered" evidence="10">
    <location>
        <begin position="109"/>
        <end position="131"/>
    </location>
</feature>
<feature type="domain" description="ABC transmembrane type-1" evidence="13">
    <location>
        <begin position="253"/>
        <end position="433"/>
    </location>
</feature>
<evidence type="ECO:0000256" key="1">
    <source>
        <dbReference type="ARBA" id="ARBA00004128"/>
    </source>
</evidence>
<feature type="transmembrane region" description="Helical" evidence="11">
    <location>
        <begin position="837"/>
        <end position="861"/>
    </location>
</feature>
<comment type="subcellular location">
    <subcellularLocation>
        <location evidence="1">Vacuole membrane</location>
        <topology evidence="1">Multi-pass membrane protein</topology>
    </subcellularLocation>
</comment>
<feature type="region of interest" description="Disordered" evidence="10">
    <location>
        <begin position="489"/>
        <end position="508"/>
    </location>
</feature>
<dbReference type="PROSITE" id="PS50929">
    <property type="entry name" value="ABC_TM1F"/>
    <property type="match status" value="2"/>
</dbReference>
<dbReference type="PANTHER" id="PTHR24223:SF443">
    <property type="entry name" value="MULTIDRUG-RESISTANCE LIKE PROTEIN 1, ISOFORM I"/>
    <property type="match status" value="1"/>
</dbReference>